<feature type="transmembrane region" description="Helical" evidence="1">
    <location>
        <begin position="21"/>
        <end position="50"/>
    </location>
</feature>
<sequence>MSMTRAAVEPAPAGRRLPAVAAGYAGLVAVGFLLGVVMPIISLLFLQLAGLALDAPWAPFGDDPEGKTQIGIYVLVLIGLPLLAGAVLIARSVRRRLAAGLRTTVLHYAAALVLLVIPILIVHEAVIA</sequence>
<dbReference type="AlphaFoldDB" id="A0A4R4YQW7"/>
<keyword evidence="1" id="KW-1133">Transmembrane helix</keyword>
<feature type="transmembrane region" description="Helical" evidence="1">
    <location>
        <begin position="105"/>
        <end position="127"/>
    </location>
</feature>
<organism evidence="2 3">
    <name type="scientific">Kribbella antibiotica</name>
    <dbReference type="NCBI Taxonomy" id="190195"/>
    <lineage>
        <taxon>Bacteria</taxon>
        <taxon>Bacillati</taxon>
        <taxon>Actinomycetota</taxon>
        <taxon>Actinomycetes</taxon>
        <taxon>Propionibacteriales</taxon>
        <taxon>Kribbellaceae</taxon>
        <taxon>Kribbella</taxon>
    </lineage>
</organism>
<accession>A0A4R4YQW7</accession>
<proteinExistence type="predicted"/>
<keyword evidence="3" id="KW-1185">Reference proteome</keyword>
<feature type="transmembrane region" description="Helical" evidence="1">
    <location>
        <begin position="70"/>
        <end position="93"/>
    </location>
</feature>
<evidence type="ECO:0000313" key="3">
    <source>
        <dbReference type="Proteomes" id="UP000295124"/>
    </source>
</evidence>
<comment type="caution">
    <text evidence="2">The sequence shown here is derived from an EMBL/GenBank/DDBJ whole genome shotgun (WGS) entry which is preliminary data.</text>
</comment>
<gene>
    <name evidence="2" type="ORF">E1263_34290</name>
</gene>
<protein>
    <submittedName>
        <fullName evidence="2">Uncharacterized protein</fullName>
    </submittedName>
</protein>
<dbReference type="Proteomes" id="UP000295124">
    <property type="component" value="Unassembled WGS sequence"/>
</dbReference>
<keyword evidence="1" id="KW-0812">Transmembrane</keyword>
<evidence type="ECO:0000256" key="1">
    <source>
        <dbReference type="SAM" id="Phobius"/>
    </source>
</evidence>
<dbReference type="RefSeq" id="WP_132175094.1">
    <property type="nucleotide sequence ID" value="NZ_SMKX01000149.1"/>
</dbReference>
<evidence type="ECO:0000313" key="2">
    <source>
        <dbReference type="EMBL" id="TDD47571.1"/>
    </source>
</evidence>
<dbReference type="EMBL" id="SMKX01000149">
    <property type="protein sequence ID" value="TDD47571.1"/>
    <property type="molecule type" value="Genomic_DNA"/>
</dbReference>
<dbReference type="OrthoDB" id="9958692at2"/>
<name>A0A4R4YQW7_9ACTN</name>
<keyword evidence="1" id="KW-0472">Membrane</keyword>
<reference evidence="2 3" key="1">
    <citation type="submission" date="2019-03" db="EMBL/GenBank/DDBJ databases">
        <title>Draft genome sequences of novel Actinobacteria.</title>
        <authorList>
            <person name="Sahin N."/>
            <person name="Ay H."/>
            <person name="Saygin H."/>
        </authorList>
    </citation>
    <scope>NUCLEOTIDE SEQUENCE [LARGE SCALE GENOMIC DNA]</scope>
    <source>
        <strain evidence="2 3">JCM 13523</strain>
    </source>
</reference>